<dbReference type="RefSeq" id="WP_073319950.1">
    <property type="nucleotide sequence ID" value="NZ_FQWD01000002.1"/>
</dbReference>
<name>A0A1M5HCT7_9ALTE</name>
<dbReference type="Gene3D" id="3.90.190.10">
    <property type="entry name" value="Protein tyrosine phosphatase superfamily"/>
    <property type="match status" value="1"/>
</dbReference>
<dbReference type="InterPro" id="IPR029021">
    <property type="entry name" value="Prot-tyrosine_phosphatase-like"/>
</dbReference>
<proteinExistence type="predicted"/>
<dbReference type="EMBL" id="FQWD01000002">
    <property type="protein sequence ID" value="SHG13773.1"/>
    <property type="molecule type" value="Genomic_DNA"/>
</dbReference>
<reference evidence="2" key="1">
    <citation type="submission" date="2016-11" db="EMBL/GenBank/DDBJ databases">
        <authorList>
            <person name="Varghese N."/>
            <person name="Submissions S."/>
        </authorList>
    </citation>
    <scope>NUCLEOTIDE SEQUENCE [LARGE SCALE GENOMIC DNA]</scope>
    <source>
        <strain evidence="2">CGMCC 1.8995</strain>
    </source>
</reference>
<gene>
    <name evidence="1" type="ORF">SAMN05216361_1418</name>
</gene>
<evidence type="ECO:0000313" key="1">
    <source>
        <dbReference type="EMBL" id="SHG13773.1"/>
    </source>
</evidence>
<dbReference type="Proteomes" id="UP000184520">
    <property type="component" value="Unassembled WGS sequence"/>
</dbReference>
<sequence length="155" mass="17280">MTTTLNWFAVGAGKITLGARPTAEYMHALKKQGITHIATIQTSEENKPELKTDVESAGMHWLWLPFNVSDIFVQNETEKAFLQQYLLEVSQTLNEGGRVYLHCDGACERCRLFLFALCIHLKIPASSAYAIVHSFGGEKANLLSRRELQQAAAIV</sequence>
<dbReference type="SUPFAM" id="SSF52799">
    <property type="entry name" value="(Phosphotyrosine protein) phosphatases II"/>
    <property type="match status" value="1"/>
</dbReference>
<keyword evidence="2" id="KW-1185">Reference proteome</keyword>
<evidence type="ECO:0000313" key="2">
    <source>
        <dbReference type="Proteomes" id="UP000184520"/>
    </source>
</evidence>
<protein>
    <recommendedName>
        <fullName evidence="3">Dual specificity phosphatase, catalytic domain</fullName>
    </recommendedName>
</protein>
<evidence type="ECO:0008006" key="3">
    <source>
        <dbReference type="Google" id="ProtNLM"/>
    </source>
</evidence>
<dbReference type="AlphaFoldDB" id="A0A1M5HCT7"/>
<dbReference type="OrthoDB" id="6334699at2"/>
<organism evidence="1 2">
    <name type="scientific">Marisediminitalea aggregata</name>
    <dbReference type="NCBI Taxonomy" id="634436"/>
    <lineage>
        <taxon>Bacteria</taxon>
        <taxon>Pseudomonadati</taxon>
        <taxon>Pseudomonadota</taxon>
        <taxon>Gammaproteobacteria</taxon>
        <taxon>Alteromonadales</taxon>
        <taxon>Alteromonadaceae</taxon>
        <taxon>Marisediminitalea</taxon>
    </lineage>
</organism>
<dbReference type="STRING" id="634436.SAMN05216361_1418"/>
<accession>A0A1M5HCT7</accession>